<keyword evidence="1" id="KW-0812">Transmembrane</keyword>
<feature type="transmembrane region" description="Helical" evidence="1">
    <location>
        <begin position="56"/>
        <end position="73"/>
    </location>
</feature>
<feature type="transmembrane region" description="Helical" evidence="1">
    <location>
        <begin position="7"/>
        <end position="26"/>
    </location>
</feature>
<dbReference type="Proteomes" id="UP000093186">
    <property type="component" value="Unassembled WGS sequence"/>
</dbReference>
<dbReference type="RefSeq" id="WP_068705601.1">
    <property type="nucleotide sequence ID" value="NZ_JAUOSW010000003.1"/>
</dbReference>
<gene>
    <name evidence="2" type="ORF">BA195_11240</name>
</gene>
<evidence type="ECO:0000256" key="1">
    <source>
        <dbReference type="SAM" id="Phobius"/>
    </source>
</evidence>
<dbReference type="OrthoDB" id="1189518at2"/>
<feature type="transmembrane region" description="Helical" evidence="1">
    <location>
        <begin position="133"/>
        <end position="152"/>
    </location>
</feature>
<dbReference type="AlphaFoldDB" id="A0A1B9XXA5"/>
<keyword evidence="1" id="KW-1133">Transmembrane helix</keyword>
<feature type="transmembrane region" description="Helical" evidence="1">
    <location>
        <begin position="79"/>
        <end position="96"/>
    </location>
</feature>
<evidence type="ECO:0000313" key="2">
    <source>
        <dbReference type="EMBL" id="OCK42193.1"/>
    </source>
</evidence>
<feature type="transmembrane region" description="Helical" evidence="1">
    <location>
        <begin position="188"/>
        <end position="212"/>
    </location>
</feature>
<feature type="transmembrane region" description="Helical" evidence="1">
    <location>
        <begin position="164"/>
        <end position="182"/>
    </location>
</feature>
<feature type="transmembrane region" description="Helical" evidence="1">
    <location>
        <begin position="108"/>
        <end position="127"/>
    </location>
</feature>
<organism evidence="2 3">
    <name type="scientific">Tenacibaculum soleae</name>
    <dbReference type="NCBI Taxonomy" id="447689"/>
    <lineage>
        <taxon>Bacteria</taxon>
        <taxon>Pseudomonadati</taxon>
        <taxon>Bacteroidota</taxon>
        <taxon>Flavobacteriia</taxon>
        <taxon>Flavobacteriales</taxon>
        <taxon>Flavobacteriaceae</taxon>
        <taxon>Tenacibaculum</taxon>
    </lineage>
</organism>
<accession>A0A1B9XXA5</accession>
<evidence type="ECO:0008006" key="4">
    <source>
        <dbReference type="Google" id="ProtNLM"/>
    </source>
</evidence>
<proteinExistence type="predicted"/>
<name>A0A1B9XXA5_9FLAO</name>
<sequence length="217" mass="25734">MGLKFKIYTTIYFLACFVSFFFIDAGTSLEEMVVKILSLVFLAFLYISVSKEINYWYILILMCIIGSDSFFVFDPDFLTEGVILVLIERFLYFIILRKTLSKIKIVSLLTYMIPGILIFGTLLYIYLPYLKDMLGTLFVICFFNITLISVAYLNFLQKNDQKNLFFLLGIFMISAVDFLMVYNKYLDYNFYYVIGYTLTYYTARYLICYSIIEERYR</sequence>
<comment type="caution">
    <text evidence="2">The sequence shown here is derived from an EMBL/GenBank/DDBJ whole genome shotgun (WGS) entry which is preliminary data.</text>
</comment>
<reference evidence="2 3" key="1">
    <citation type="submission" date="2016-06" db="EMBL/GenBank/DDBJ databases">
        <title>Draft Genome Sequence of Tenacibaculum soleae UCD-KL19.</title>
        <authorList>
            <person name="Eisen J.A."/>
            <person name="Coil D.A."/>
            <person name="Lujan K.M."/>
        </authorList>
    </citation>
    <scope>NUCLEOTIDE SEQUENCE [LARGE SCALE GENOMIC DNA]</scope>
    <source>
        <strain evidence="2 3">UCD-KL19</strain>
    </source>
</reference>
<dbReference type="EMBL" id="MAKX01000024">
    <property type="protein sequence ID" value="OCK42193.1"/>
    <property type="molecule type" value="Genomic_DNA"/>
</dbReference>
<evidence type="ECO:0000313" key="3">
    <source>
        <dbReference type="Proteomes" id="UP000093186"/>
    </source>
</evidence>
<keyword evidence="1" id="KW-0472">Membrane</keyword>
<protein>
    <recommendedName>
        <fullName evidence="4">YhhN-like protein</fullName>
    </recommendedName>
</protein>
<keyword evidence="3" id="KW-1185">Reference proteome</keyword>
<feature type="transmembrane region" description="Helical" evidence="1">
    <location>
        <begin position="32"/>
        <end position="49"/>
    </location>
</feature>